<comment type="similarity">
    <text evidence="2 6">Belongs to the ABC-3 integral membrane protein family.</text>
</comment>
<feature type="transmembrane region" description="Helical" evidence="7">
    <location>
        <begin position="91"/>
        <end position="112"/>
    </location>
</feature>
<dbReference type="AlphaFoldDB" id="A0A2W7NRM1"/>
<dbReference type="RefSeq" id="WP_111444632.1">
    <property type="nucleotide sequence ID" value="NZ_QKZK01000005.1"/>
</dbReference>
<feature type="transmembrane region" description="Helical" evidence="7">
    <location>
        <begin position="132"/>
        <end position="150"/>
    </location>
</feature>
<comment type="caution">
    <text evidence="8">The sequence shown here is derived from an EMBL/GenBank/DDBJ whole genome shotgun (WGS) entry which is preliminary data.</text>
</comment>
<keyword evidence="4 7" id="KW-1133">Transmembrane helix</keyword>
<dbReference type="Proteomes" id="UP000249239">
    <property type="component" value="Unassembled WGS sequence"/>
</dbReference>
<evidence type="ECO:0000256" key="7">
    <source>
        <dbReference type="SAM" id="Phobius"/>
    </source>
</evidence>
<dbReference type="GO" id="GO:0055085">
    <property type="term" value="P:transmembrane transport"/>
    <property type="evidence" value="ECO:0007669"/>
    <property type="project" value="InterPro"/>
</dbReference>
<evidence type="ECO:0000256" key="6">
    <source>
        <dbReference type="RuleBase" id="RU003943"/>
    </source>
</evidence>
<evidence type="ECO:0000313" key="8">
    <source>
        <dbReference type="EMBL" id="PZX19254.1"/>
    </source>
</evidence>
<evidence type="ECO:0000256" key="3">
    <source>
        <dbReference type="ARBA" id="ARBA00022692"/>
    </source>
</evidence>
<name>A0A2W7NRM1_9BACT</name>
<dbReference type="InterPro" id="IPR037294">
    <property type="entry name" value="ABC_BtuC-like"/>
</dbReference>
<evidence type="ECO:0000256" key="1">
    <source>
        <dbReference type="ARBA" id="ARBA00004141"/>
    </source>
</evidence>
<reference evidence="8 9" key="1">
    <citation type="submission" date="2018-06" db="EMBL/GenBank/DDBJ databases">
        <title>Genomic Encyclopedia of Archaeal and Bacterial Type Strains, Phase II (KMG-II): from individual species to whole genera.</title>
        <authorList>
            <person name="Goeker M."/>
        </authorList>
    </citation>
    <scope>NUCLEOTIDE SEQUENCE [LARGE SCALE GENOMIC DNA]</scope>
    <source>
        <strain evidence="8 9">DSM 6779</strain>
    </source>
</reference>
<comment type="subcellular location">
    <subcellularLocation>
        <location evidence="6">Cell membrane</location>
        <topology evidence="6">Multi-pass membrane protein</topology>
    </subcellularLocation>
    <subcellularLocation>
        <location evidence="1">Membrane</location>
        <topology evidence="1">Multi-pass membrane protein</topology>
    </subcellularLocation>
</comment>
<keyword evidence="3 6" id="KW-0812">Transmembrane</keyword>
<keyword evidence="9" id="KW-1185">Reference proteome</keyword>
<evidence type="ECO:0000256" key="5">
    <source>
        <dbReference type="ARBA" id="ARBA00023136"/>
    </source>
</evidence>
<dbReference type="OrthoDB" id="9788905at2"/>
<feature type="transmembrane region" description="Helical" evidence="7">
    <location>
        <begin position="242"/>
        <end position="259"/>
    </location>
</feature>
<feature type="transmembrane region" description="Helical" evidence="7">
    <location>
        <begin position="218"/>
        <end position="236"/>
    </location>
</feature>
<dbReference type="PANTHER" id="PTHR30477">
    <property type="entry name" value="ABC-TRANSPORTER METAL-BINDING PROTEIN"/>
    <property type="match status" value="1"/>
</dbReference>
<dbReference type="Gene3D" id="1.10.3470.10">
    <property type="entry name" value="ABC transporter involved in vitamin B12 uptake, BtuC"/>
    <property type="match status" value="1"/>
</dbReference>
<dbReference type="InterPro" id="IPR001626">
    <property type="entry name" value="ABC_TroCD"/>
</dbReference>
<dbReference type="GO" id="GO:0010043">
    <property type="term" value="P:response to zinc ion"/>
    <property type="evidence" value="ECO:0007669"/>
    <property type="project" value="TreeGrafter"/>
</dbReference>
<organism evidence="8 9">
    <name type="scientific">Breznakibacter xylanolyticus</name>
    <dbReference type="NCBI Taxonomy" id="990"/>
    <lineage>
        <taxon>Bacteria</taxon>
        <taxon>Pseudomonadati</taxon>
        <taxon>Bacteroidota</taxon>
        <taxon>Bacteroidia</taxon>
        <taxon>Marinilabiliales</taxon>
        <taxon>Marinilabiliaceae</taxon>
        <taxon>Breznakibacter</taxon>
    </lineage>
</organism>
<feature type="transmembrane region" description="Helical" evidence="7">
    <location>
        <begin position="9"/>
        <end position="33"/>
    </location>
</feature>
<sequence length="272" mass="29469">MFELFQYQFFINAVLGALLTSLAAGFIGTYIVARKIVFLTDGITHSSFGGIGLAYYFGLNPFLGAVLFGIASALGIEWAHSKGNVREDSAIAILLAMGMAVGILFVYLTPGYSPNLMSFLFGNILNITTFDLWVMGALALLVATVFVIFYRPLLYSAFDPDFAKAAGLPVQAIRYVMMALIALTVVMSIKLAGIILVLSLFTIPQVISGLMTRQFGRIIPLSVLFALVGSMGGLMFSYYANIPSGVAIIIVLVGIWLFFKSGKLLMRFAFGR</sequence>
<accession>A0A2W7NRM1</accession>
<evidence type="ECO:0000313" key="9">
    <source>
        <dbReference type="Proteomes" id="UP000249239"/>
    </source>
</evidence>
<gene>
    <name evidence="8" type="ORF">LX69_00921</name>
</gene>
<dbReference type="CDD" id="cd06550">
    <property type="entry name" value="TM_ABC_iron-siderophores_like"/>
    <property type="match status" value="1"/>
</dbReference>
<proteinExistence type="inferred from homology"/>
<dbReference type="PANTHER" id="PTHR30477:SF18">
    <property type="entry name" value="METAL TRANSPORT SYSTEM MEMBRANE PROTEIN CT_417-RELATED"/>
    <property type="match status" value="1"/>
</dbReference>
<dbReference type="SUPFAM" id="SSF81345">
    <property type="entry name" value="ABC transporter involved in vitamin B12 uptake, BtuC"/>
    <property type="match status" value="1"/>
</dbReference>
<evidence type="ECO:0000256" key="2">
    <source>
        <dbReference type="ARBA" id="ARBA00008034"/>
    </source>
</evidence>
<keyword evidence="5 7" id="KW-0472">Membrane</keyword>
<dbReference type="GO" id="GO:0043190">
    <property type="term" value="C:ATP-binding cassette (ABC) transporter complex"/>
    <property type="evidence" value="ECO:0007669"/>
    <property type="project" value="InterPro"/>
</dbReference>
<dbReference type="EMBL" id="QKZK01000005">
    <property type="protein sequence ID" value="PZX19254.1"/>
    <property type="molecule type" value="Genomic_DNA"/>
</dbReference>
<evidence type="ECO:0000256" key="4">
    <source>
        <dbReference type="ARBA" id="ARBA00022989"/>
    </source>
</evidence>
<keyword evidence="6" id="KW-0813">Transport</keyword>
<feature type="transmembrane region" description="Helical" evidence="7">
    <location>
        <begin position="53"/>
        <end position="79"/>
    </location>
</feature>
<dbReference type="Pfam" id="PF00950">
    <property type="entry name" value="ABC-3"/>
    <property type="match status" value="1"/>
</dbReference>
<feature type="transmembrane region" description="Helical" evidence="7">
    <location>
        <begin position="191"/>
        <end position="211"/>
    </location>
</feature>
<protein>
    <submittedName>
        <fullName evidence="8">Zinc transport system permease protein</fullName>
    </submittedName>
</protein>